<proteinExistence type="predicted"/>
<organism evidence="1 2">
    <name type="scientific">Sphingobacterium pedocola</name>
    <dbReference type="NCBI Taxonomy" id="2082722"/>
    <lineage>
        <taxon>Bacteria</taxon>
        <taxon>Pseudomonadati</taxon>
        <taxon>Bacteroidota</taxon>
        <taxon>Sphingobacteriia</taxon>
        <taxon>Sphingobacteriales</taxon>
        <taxon>Sphingobacteriaceae</taxon>
        <taxon>Sphingobacterium</taxon>
    </lineage>
</organism>
<reference evidence="1 2" key="1">
    <citation type="submission" date="2018-02" db="EMBL/GenBank/DDBJ databases">
        <title>Sphingobacterium KA21.</title>
        <authorList>
            <person name="Vasarhelyi B.M."/>
            <person name="Deshmukh S."/>
            <person name="Balint B."/>
            <person name="Kukolya J."/>
        </authorList>
    </citation>
    <scope>NUCLEOTIDE SEQUENCE [LARGE SCALE GENOMIC DNA]</scope>
    <source>
        <strain evidence="1 2">Ka21</strain>
    </source>
</reference>
<dbReference type="EMBL" id="PSKQ01000013">
    <property type="protein sequence ID" value="MBE8719681.1"/>
    <property type="molecule type" value="Genomic_DNA"/>
</dbReference>
<name>A0ABR9T2V8_9SPHI</name>
<protein>
    <submittedName>
        <fullName evidence="1">Uncharacterized protein</fullName>
    </submittedName>
</protein>
<comment type="caution">
    <text evidence="1">The sequence shown here is derived from an EMBL/GenBank/DDBJ whole genome shotgun (WGS) entry which is preliminary data.</text>
</comment>
<gene>
    <name evidence="1" type="ORF">C4F40_02940</name>
</gene>
<keyword evidence="2" id="KW-1185">Reference proteome</keyword>
<accession>A0ABR9T2V8</accession>
<sequence>MMVHQASIFSLYTVVQTYKKCFVFTNSVSEKQQLGYTLPCNDPSSTVGAGVVTTKKKPLSLSRPAF</sequence>
<evidence type="ECO:0000313" key="1">
    <source>
        <dbReference type="EMBL" id="MBE8719681.1"/>
    </source>
</evidence>
<evidence type="ECO:0000313" key="2">
    <source>
        <dbReference type="Proteomes" id="UP000618319"/>
    </source>
</evidence>
<dbReference type="Proteomes" id="UP000618319">
    <property type="component" value="Unassembled WGS sequence"/>
</dbReference>